<proteinExistence type="predicted"/>
<organism evidence="7 8">
    <name type="scientific">Secundilactobacillus folii</name>
    <dbReference type="NCBI Taxonomy" id="2678357"/>
    <lineage>
        <taxon>Bacteria</taxon>
        <taxon>Bacillati</taxon>
        <taxon>Bacillota</taxon>
        <taxon>Bacilli</taxon>
        <taxon>Lactobacillales</taxon>
        <taxon>Lactobacillaceae</taxon>
        <taxon>Secundilactobacillus</taxon>
    </lineage>
</organism>
<feature type="compositionally biased region" description="Polar residues" evidence="5">
    <location>
        <begin position="657"/>
        <end position="669"/>
    </location>
</feature>
<feature type="region of interest" description="Disordered" evidence="5">
    <location>
        <begin position="135"/>
        <end position="177"/>
    </location>
</feature>
<feature type="compositionally biased region" description="Low complexity" evidence="5">
    <location>
        <begin position="34"/>
        <end position="79"/>
    </location>
</feature>
<evidence type="ECO:0000256" key="1">
    <source>
        <dbReference type="ARBA" id="ARBA00022512"/>
    </source>
</evidence>
<feature type="compositionally biased region" description="Low complexity" evidence="5">
    <location>
        <begin position="495"/>
        <end position="524"/>
    </location>
</feature>
<dbReference type="InterPro" id="IPR019931">
    <property type="entry name" value="LPXTG_anchor"/>
</dbReference>
<feature type="compositionally biased region" description="Polar residues" evidence="5">
    <location>
        <begin position="569"/>
        <end position="580"/>
    </location>
</feature>
<feature type="compositionally biased region" description="Low complexity" evidence="5">
    <location>
        <begin position="581"/>
        <end position="594"/>
    </location>
</feature>
<feature type="region of interest" description="Disordered" evidence="5">
    <location>
        <begin position="405"/>
        <end position="447"/>
    </location>
</feature>
<evidence type="ECO:0000313" key="8">
    <source>
        <dbReference type="Proteomes" id="UP000466388"/>
    </source>
</evidence>
<evidence type="ECO:0000256" key="5">
    <source>
        <dbReference type="SAM" id="MobiDB-lite"/>
    </source>
</evidence>
<feature type="region of interest" description="Disordered" evidence="5">
    <location>
        <begin position="253"/>
        <end position="275"/>
    </location>
</feature>
<dbReference type="RefSeq" id="WP_155432421.1">
    <property type="nucleotide sequence ID" value="NZ_WNJO01000019.1"/>
</dbReference>
<gene>
    <name evidence="7" type="ORF">GM612_11080</name>
</gene>
<feature type="region of interest" description="Disordered" evidence="5">
    <location>
        <begin position="322"/>
        <end position="365"/>
    </location>
</feature>
<feature type="compositionally biased region" description="Low complexity" evidence="5">
    <location>
        <begin position="135"/>
        <end position="169"/>
    </location>
</feature>
<protein>
    <submittedName>
        <fullName evidence="7">LPXTG cell wall anchor domain-containing protein</fullName>
    </submittedName>
</protein>
<name>A0A7X3C2S4_9LACO</name>
<feature type="region of interest" description="Disordered" evidence="5">
    <location>
        <begin position="1"/>
        <end position="87"/>
    </location>
</feature>
<keyword evidence="1" id="KW-0134">Cell wall</keyword>
<comment type="caution">
    <text evidence="7">The sequence shown here is derived from an EMBL/GenBank/DDBJ whole genome shotgun (WGS) entry which is preliminary data.</text>
</comment>
<feature type="compositionally biased region" description="Low complexity" evidence="5">
    <location>
        <begin position="322"/>
        <end position="349"/>
    </location>
</feature>
<feature type="compositionally biased region" description="Polar residues" evidence="5">
    <location>
        <begin position="722"/>
        <end position="734"/>
    </location>
</feature>
<dbReference type="Pfam" id="PF00746">
    <property type="entry name" value="Gram_pos_anchor"/>
    <property type="match status" value="1"/>
</dbReference>
<accession>A0A7X3C2S4</accession>
<dbReference type="Proteomes" id="UP000466388">
    <property type="component" value="Unassembled WGS sequence"/>
</dbReference>
<feature type="region of interest" description="Disordered" evidence="5">
    <location>
        <begin position="495"/>
        <end position="604"/>
    </location>
</feature>
<dbReference type="PROSITE" id="PS50847">
    <property type="entry name" value="GRAM_POS_ANCHORING"/>
    <property type="match status" value="1"/>
</dbReference>
<sequence length="798" mass="78920">TGKTDGNGKIDITVPKDSVKPGDQLTVQAGNGAPGTVTVPTDTPTTGVTITKTPDGGYQVGGKTKPDTTVTVTDNNGNPIKDGNGNPVTGTTDGNGNIDVKIPSGTVTPGQTVIIDPNGGTKATVTVPADTTTPTTGVTITKTPDGGYQVGGKTKPNTTVTVTDNNGNPIKDGNGNPVTGTTDGNGNIDVKIPGGTVTPGQTVIIDPNGGTKATVTVPADTTTPTTGVTITKTPDGGYQVGGKTKPNTTVTVTDNNGNPIKDGNGNPVTGTTDGDGNIDVKIPSGTVTPGQTVIIDPNGGTKATVTVPADTTTPTTGVTITKTPDGGYQVGGKTKPNTTVTVTDNNGNPIKDGNGNPVTGTTDGDGNIDVKIPSGTVTPGQTVIIDPNGGTKATVTVPADTTTPTTGVTITKTPDGGYQVGGKTKPNTTVTVTDNNGNPIKDGNGNPVTGTTDGNGNIDVKIPSGVVTPGQTVIIDPNGGTKATVTVPADTTTPTTGVTITKTPDGGYQVGGKTKPDTTVTVTDSNGNPIKDGNGNPVTGTTDGDGNIDVKLPSGTVTPGQTIEIDPNGGTSVTITVPNDTGNTPTGETKTPTTDVKITPDDNGNYTVTGKTTPNTNVVITNGAGNSIASGKSDGNGNFTVPIDNGSVKPGETLSVTPDGGTTVQVLVPNTTTNNHSGVNGNNNHSAGNNANSGSGTGNTNGNNVDGSSTAGSGTSTVNSVKNVTSATGNSNGNHLEAAVSTENGAVSGLNGNHSSKDTGKLPQTGEETSEGPILIILGEILAMFGIAIKSRKRKDEK</sequence>
<feature type="compositionally biased region" description="Polar residues" evidence="5">
    <location>
        <begin position="741"/>
        <end position="754"/>
    </location>
</feature>
<dbReference type="NCBIfam" id="TIGR01167">
    <property type="entry name" value="LPXTG_anchor"/>
    <property type="match status" value="1"/>
</dbReference>
<reference evidence="7 8" key="1">
    <citation type="submission" date="2019-11" db="EMBL/GenBank/DDBJ databases">
        <title>Lactobacillus sp. nov. CRM56-3, isolated from fermented tea leaves.</title>
        <authorList>
            <person name="Phuengjayaem S."/>
            <person name="Tanasupawat S."/>
        </authorList>
    </citation>
    <scope>NUCLEOTIDE SEQUENCE [LARGE SCALE GENOMIC DNA]</scope>
    <source>
        <strain evidence="7 8">CRM56-3</strain>
    </source>
</reference>
<evidence type="ECO:0000256" key="2">
    <source>
        <dbReference type="ARBA" id="ARBA00022525"/>
    </source>
</evidence>
<evidence type="ECO:0000313" key="7">
    <source>
        <dbReference type="EMBL" id="MTV83160.1"/>
    </source>
</evidence>
<feature type="domain" description="Gram-positive cocci surface proteins LPxTG" evidence="6">
    <location>
        <begin position="762"/>
        <end position="798"/>
    </location>
</feature>
<evidence type="ECO:0000256" key="4">
    <source>
        <dbReference type="ARBA" id="ARBA00023088"/>
    </source>
</evidence>
<dbReference type="InterPro" id="IPR041498">
    <property type="entry name" value="Big_6"/>
</dbReference>
<dbReference type="AlphaFoldDB" id="A0A7X3C2S4"/>
<feature type="non-terminal residue" evidence="7">
    <location>
        <position position="1"/>
    </location>
</feature>
<keyword evidence="4" id="KW-0572">Peptidoglycan-anchor</keyword>
<evidence type="ECO:0000259" key="6">
    <source>
        <dbReference type="PROSITE" id="PS50847"/>
    </source>
</evidence>
<dbReference type="EMBL" id="WNJO01000019">
    <property type="protein sequence ID" value="MTV83160.1"/>
    <property type="molecule type" value="Genomic_DNA"/>
</dbReference>
<keyword evidence="3" id="KW-0732">Signal</keyword>
<keyword evidence="2" id="KW-0964">Secreted</keyword>
<keyword evidence="8" id="KW-1185">Reference proteome</keyword>
<feature type="region of interest" description="Disordered" evidence="5">
    <location>
        <begin position="657"/>
        <end position="768"/>
    </location>
</feature>
<feature type="compositionally biased region" description="Low complexity" evidence="5">
    <location>
        <begin position="670"/>
        <end position="721"/>
    </location>
</feature>
<feature type="compositionally biased region" description="Low complexity" evidence="5">
    <location>
        <begin position="405"/>
        <end position="439"/>
    </location>
</feature>
<evidence type="ECO:0000256" key="3">
    <source>
        <dbReference type="ARBA" id="ARBA00022729"/>
    </source>
</evidence>
<dbReference type="Pfam" id="PF17936">
    <property type="entry name" value="Big_6"/>
    <property type="match status" value="1"/>
</dbReference>